<organism evidence="2 3">
    <name type="scientific">Larinioides sclopetarius</name>
    <dbReference type="NCBI Taxonomy" id="280406"/>
    <lineage>
        <taxon>Eukaryota</taxon>
        <taxon>Metazoa</taxon>
        <taxon>Ecdysozoa</taxon>
        <taxon>Arthropoda</taxon>
        <taxon>Chelicerata</taxon>
        <taxon>Arachnida</taxon>
        <taxon>Araneae</taxon>
        <taxon>Araneomorphae</taxon>
        <taxon>Entelegynae</taxon>
        <taxon>Araneoidea</taxon>
        <taxon>Araneidae</taxon>
        <taxon>Larinioides</taxon>
    </lineage>
</organism>
<keyword evidence="1" id="KW-0472">Membrane</keyword>
<keyword evidence="3" id="KW-1185">Reference proteome</keyword>
<dbReference type="Proteomes" id="UP001497382">
    <property type="component" value="Unassembled WGS sequence"/>
</dbReference>
<keyword evidence="1" id="KW-0812">Transmembrane</keyword>
<feature type="transmembrane region" description="Helical" evidence="1">
    <location>
        <begin position="40"/>
        <end position="60"/>
    </location>
</feature>
<proteinExistence type="predicted"/>
<accession>A0AAV1ZJW8</accession>
<protein>
    <submittedName>
        <fullName evidence="2">Uncharacterized protein</fullName>
    </submittedName>
</protein>
<comment type="caution">
    <text evidence="2">The sequence shown here is derived from an EMBL/GenBank/DDBJ whole genome shotgun (WGS) entry which is preliminary data.</text>
</comment>
<gene>
    <name evidence="2" type="ORF">LARSCL_LOCUS6148</name>
</gene>
<evidence type="ECO:0000313" key="3">
    <source>
        <dbReference type="Proteomes" id="UP001497382"/>
    </source>
</evidence>
<dbReference type="EMBL" id="CAXIEN010000058">
    <property type="protein sequence ID" value="CAL1272022.1"/>
    <property type="molecule type" value="Genomic_DNA"/>
</dbReference>
<sequence>MTWESAIIILFIAVSMLWIKLHAVFFPYVDIILDIWRTLYYYHLLVGFFMMAVSLFTQIMPRLY</sequence>
<dbReference type="AlphaFoldDB" id="A0AAV1ZJW8"/>
<name>A0AAV1ZJW8_9ARAC</name>
<reference evidence="2 3" key="1">
    <citation type="submission" date="2024-04" db="EMBL/GenBank/DDBJ databases">
        <authorList>
            <person name="Rising A."/>
            <person name="Reimegard J."/>
            <person name="Sonavane S."/>
            <person name="Akerstrom W."/>
            <person name="Nylinder S."/>
            <person name="Hedman E."/>
            <person name="Kallberg Y."/>
        </authorList>
    </citation>
    <scope>NUCLEOTIDE SEQUENCE [LARGE SCALE GENOMIC DNA]</scope>
</reference>
<keyword evidence="1" id="KW-1133">Transmembrane helix</keyword>
<feature type="transmembrane region" description="Helical" evidence="1">
    <location>
        <begin position="6"/>
        <end position="28"/>
    </location>
</feature>
<evidence type="ECO:0000256" key="1">
    <source>
        <dbReference type="SAM" id="Phobius"/>
    </source>
</evidence>
<evidence type="ECO:0000313" key="2">
    <source>
        <dbReference type="EMBL" id="CAL1272022.1"/>
    </source>
</evidence>